<accession>A0A0V0JBI5</accession>
<proteinExistence type="predicted"/>
<dbReference type="AlphaFoldDB" id="A0A0V0JBI5"/>
<organism evidence="1">
    <name type="scientific">Schistocephalus solidus</name>
    <name type="common">Tapeworm</name>
    <dbReference type="NCBI Taxonomy" id="70667"/>
    <lineage>
        <taxon>Eukaryota</taxon>
        <taxon>Metazoa</taxon>
        <taxon>Spiralia</taxon>
        <taxon>Lophotrochozoa</taxon>
        <taxon>Platyhelminthes</taxon>
        <taxon>Cestoda</taxon>
        <taxon>Eucestoda</taxon>
        <taxon>Diphyllobothriidea</taxon>
        <taxon>Diphyllobothriidae</taxon>
        <taxon>Schistocephalus</taxon>
    </lineage>
</organism>
<protein>
    <submittedName>
        <fullName evidence="1">Uncharacterized protein</fullName>
    </submittedName>
</protein>
<dbReference type="EMBL" id="GEEE01000041">
    <property type="protein sequence ID" value="JAP63184.1"/>
    <property type="molecule type" value="Transcribed_RNA"/>
</dbReference>
<gene>
    <name evidence="1" type="ORF">TR153136</name>
</gene>
<evidence type="ECO:0000313" key="1">
    <source>
        <dbReference type="EMBL" id="JAP63184.1"/>
    </source>
</evidence>
<sequence length="145" mass="16048">MVGYLRIYRTQRVDQVANGKSASISHSAFTYLDTSRAISVILDATTTEVTEMSTALIPHEPTIPPSRLLLTIMIQPHQTTFAKPETTPSPQEPAWLIAGKSIARTMGNMSPVNKHILLARLHYSHCSIIFTPLVSLLGLMHIQEN</sequence>
<name>A0A0V0JBI5_SCHSO</name>
<reference evidence="1" key="1">
    <citation type="submission" date="2016-01" db="EMBL/GenBank/DDBJ databases">
        <title>Reference transcriptome for the parasite Schistocephalus solidus: insights into the molecular evolution of parasitism.</title>
        <authorList>
            <person name="Hebert F.O."/>
            <person name="Grambauer S."/>
            <person name="Barber I."/>
            <person name="Landry C.R."/>
            <person name="Aubin-Horth N."/>
        </authorList>
    </citation>
    <scope>NUCLEOTIDE SEQUENCE</scope>
</reference>